<gene>
    <name evidence="2" type="ORF">SBRY_50712</name>
</gene>
<keyword evidence="1" id="KW-0812">Transmembrane</keyword>
<dbReference type="Pfam" id="PF19136">
    <property type="entry name" value="DUF5819"/>
    <property type="match status" value="1"/>
</dbReference>
<dbReference type="AlphaFoldDB" id="A0A9W4MJL3"/>
<dbReference type="EMBL" id="CAJVAX010000019">
    <property type="protein sequence ID" value="CAG7651817.1"/>
    <property type="molecule type" value="Genomic_DNA"/>
</dbReference>
<evidence type="ECO:0000313" key="3">
    <source>
        <dbReference type="Proteomes" id="UP001153328"/>
    </source>
</evidence>
<organism evidence="2 3">
    <name type="scientific">Actinacidiphila bryophytorum</name>
    <dbReference type="NCBI Taxonomy" id="1436133"/>
    <lineage>
        <taxon>Bacteria</taxon>
        <taxon>Bacillati</taxon>
        <taxon>Actinomycetota</taxon>
        <taxon>Actinomycetes</taxon>
        <taxon>Kitasatosporales</taxon>
        <taxon>Streptomycetaceae</taxon>
        <taxon>Actinacidiphila</taxon>
    </lineage>
</organism>
<reference evidence="2" key="1">
    <citation type="submission" date="2021-06" db="EMBL/GenBank/DDBJ databases">
        <authorList>
            <person name="Arsene-Ploetze F."/>
        </authorList>
    </citation>
    <scope>NUCLEOTIDE SEQUENCE</scope>
    <source>
        <strain evidence="2">SBRY1</strain>
    </source>
</reference>
<name>A0A9W4MJL3_9ACTN</name>
<dbReference type="Proteomes" id="UP001153328">
    <property type="component" value="Unassembled WGS sequence"/>
</dbReference>
<sequence length="221" mass="24029">MQSEQGPSPQAATLSLPARIAVAVTVGVVAVGALLHLGMVFLHVAPSNTLSKEHASAVSDYVYPEFEQNWKLFAPDPLQQNVHVQARAEVRKPDGSTETTGWVDLTAMDVADMRHNPLPSHSQQNELRRAWGYYSDNHSDQNQTTPISANDLSGTYLNTILAKRLGTRLNGGTVVRVQGRAATTTVARPSWSGESVDTTTQYRELPWWTVPTAPAGQENAS</sequence>
<dbReference type="RefSeq" id="WP_205045313.1">
    <property type="nucleotide sequence ID" value="NZ_CAJVAX010000019.1"/>
</dbReference>
<accession>A0A9W4MJL3</accession>
<keyword evidence="1" id="KW-0472">Membrane</keyword>
<feature type="transmembrane region" description="Helical" evidence="1">
    <location>
        <begin position="20"/>
        <end position="42"/>
    </location>
</feature>
<dbReference type="InterPro" id="IPR043857">
    <property type="entry name" value="DUF5819"/>
</dbReference>
<proteinExistence type="predicted"/>
<evidence type="ECO:0000313" key="2">
    <source>
        <dbReference type="EMBL" id="CAG7651817.1"/>
    </source>
</evidence>
<evidence type="ECO:0000256" key="1">
    <source>
        <dbReference type="SAM" id="Phobius"/>
    </source>
</evidence>
<keyword evidence="3" id="KW-1185">Reference proteome</keyword>
<comment type="caution">
    <text evidence="2">The sequence shown here is derived from an EMBL/GenBank/DDBJ whole genome shotgun (WGS) entry which is preliminary data.</text>
</comment>
<protein>
    <submittedName>
        <fullName evidence="2">Uncharacterized protein</fullName>
    </submittedName>
</protein>
<keyword evidence="1" id="KW-1133">Transmembrane helix</keyword>